<dbReference type="RefSeq" id="WP_211467916.1">
    <property type="nucleotide sequence ID" value="NZ_JAGSXH010000035.1"/>
</dbReference>
<keyword evidence="2" id="KW-1185">Reference proteome</keyword>
<sequence>MRAGRGQVVRGAGQYHAAGLRRLFNKLLGSLYHCLKTRTLYDETTAFPKTALKELQLTA</sequence>
<accession>A0A8J7WK76</accession>
<reference evidence="1" key="1">
    <citation type="submission" date="2021-04" db="EMBL/GenBank/DDBJ databases">
        <title>Genome based classification of Actinospica acidithermotolerans sp. nov., an actinobacterium isolated from an Indonesian hot spring.</title>
        <authorList>
            <person name="Kusuma A.B."/>
            <person name="Putra K.E."/>
            <person name="Nafisah S."/>
            <person name="Loh J."/>
            <person name="Nouioui I."/>
            <person name="Goodfellow M."/>
        </authorList>
    </citation>
    <scope>NUCLEOTIDE SEQUENCE</scope>
    <source>
        <strain evidence="1">DSM 45618</strain>
    </source>
</reference>
<organism evidence="1 2">
    <name type="scientific">Actinocrinis puniceicyclus</name>
    <dbReference type="NCBI Taxonomy" id="977794"/>
    <lineage>
        <taxon>Bacteria</taxon>
        <taxon>Bacillati</taxon>
        <taxon>Actinomycetota</taxon>
        <taxon>Actinomycetes</taxon>
        <taxon>Catenulisporales</taxon>
        <taxon>Actinospicaceae</taxon>
        <taxon>Actinocrinis</taxon>
    </lineage>
</organism>
<evidence type="ECO:0000313" key="1">
    <source>
        <dbReference type="EMBL" id="MBS2963811.1"/>
    </source>
</evidence>
<dbReference type="Proteomes" id="UP000677913">
    <property type="component" value="Unassembled WGS sequence"/>
</dbReference>
<comment type="caution">
    <text evidence="1">The sequence shown here is derived from an EMBL/GenBank/DDBJ whole genome shotgun (WGS) entry which is preliminary data.</text>
</comment>
<protein>
    <submittedName>
        <fullName evidence="1">Uncharacterized protein</fullName>
    </submittedName>
</protein>
<dbReference type="EMBL" id="JAGSXH010000035">
    <property type="protein sequence ID" value="MBS2963811.1"/>
    <property type="molecule type" value="Genomic_DNA"/>
</dbReference>
<gene>
    <name evidence="1" type="ORF">KGA66_12185</name>
</gene>
<proteinExistence type="predicted"/>
<dbReference type="AlphaFoldDB" id="A0A8J7WK76"/>
<name>A0A8J7WK76_9ACTN</name>
<evidence type="ECO:0000313" key="2">
    <source>
        <dbReference type="Proteomes" id="UP000677913"/>
    </source>
</evidence>